<evidence type="ECO:0000313" key="9">
    <source>
        <dbReference type="Proteomes" id="UP000284451"/>
    </source>
</evidence>
<evidence type="ECO:0000256" key="5">
    <source>
        <dbReference type="PROSITE-ProRule" id="PRU01248"/>
    </source>
</evidence>
<dbReference type="Pfam" id="PF13356">
    <property type="entry name" value="Arm-DNA-bind_3"/>
    <property type="match status" value="1"/>
</dbReference>
<gene>
    <name evidence="8" type="ORF">D2T29_20695</name>
</gene>
<evidence type="ECO:0000259" key="6">
    <source>
        <dbReference type="PROSITE" id="PS51898"/>
    </source>
</evidence>
<evidence type="ECO:0000313" key="8">
    <source>
        <dbReference type="EMBL" id="RWR26381.1"/>
    </source>
</evidence>
<evidence type="ECO:0000256" key="3">
    <source>
        <dbReference type="ARBA" id="ARBA00023125"/>
    </source>
</evidence>
<comment type="caution">
    <text evidence="8">The sequence shown here is derived from an EMBL/GenBank/DDBJ whole genome shotgun (WGS) entry which is preliminary data.</text>
</comment>
<name>A0A443K104_9RHOB</name>
<dbReference type="PANTHER" id="PTHR30629:SF2">
    <property type="entry name" value="PROPHAGE INTEGRASE INTS-RELATED"/>
    <property type="match status" value="1"/>
</dbReference>
<dbReference type="InterPro" id="IPR044068">
    <property type="entry name" value="CB"/>
</dbReference>
<keyword evidence="3 5" id="KW-0238">DNA-binding</keyword>
<dbReference type="PROSITE" id="PS51900">
    <property type="entry name" value="CB"/>
    <property type="match status" value="1"/>
</dbReference>
<dbReference type="Gene3D" id="3.30.160.390">
    <property type="entry name" value="Integrase, DNA-binding domain"/>
    <property type="match status" value="1"/>
</dbReference>
<evidence type="ECO:0000259" key="7">
    <source>
        <dbReference type="PROSITE" id="PS51900"/>
    </source>
</evidence>
<sequence>MTVATLFTPAVIRAARPGKREYTLHDAQLPGFGLRVQPSGAKAWVLRLDKRRITIGPAATLTVGEARQQAAAIAAGEALPPLPLTATSPTVNALADLFLAAKEGVYKPETLASCRIYLDTQLRPALGNRPLLRLTTPEIARWFHAYSQTRPGGANQALGLLVTMLNFARSEKLIPKGAPDPCAPIRRNRRKARGRLLSTRQIKALGKALDTCPPAHREAAEAVRLILLTGCRSGEILRLRWDEVRSDRLALASTKTGPREVLLSPPARRLLSARRKESKTPFVFPSRKVPGAAIGKIDNSWKVLRWLAGLPEDIRLHDLRHTYASHAIMQGQSLTIAGKLLGHHDPASTERYAHLDGEYLGAAAERVAVIVQAMMDGRG</sequence>
<evidence type="ECO:0000256" key="1">
    <source>
        <dbReference type="ARBA" id="ARBA00008857"/>
    </source>
</evidence>
<keyword evidence="4" id="KW-0233">DNA recombination</keyword>
<dbReference type="CDD" id="cd00796">
    <property type="entry name" value="INT_Rci_Hp1_C"/>
    <property type="match status" value="1"/>
</dbReference>
<dbReference type="InterPro" id="IPR013762">
    <property type="entry name" value="Integrase-like_cat_sf"/>
</dbReference>
<feature type="domain" description="Tyr recombinase" evidence="6">
    <location>
        <begin position="192"/>
        <end position="365"/>
    </location>
</feature>
<dbReference type="EMBL" id="SAUY01000046">
    <property type="protein sequence ID" value="RWR26381.1"/>
    <property type="molecule type" value="Genomic_DNA"/>
</dbReference>
<dbReference type="InterPro" id="IPR050808">
    <property type="entry name" value="Phage_Integrase"/>
</dbReference>
<dbReference type="AlphaFoldDB" id="A0A443K104"/>
<dbReference type="InterPro" id="IPR025166">
    <property type="entry name" value="Integrase_DNA_bind_dom"/>
</dbReference>
<keyword evidence="2" id="KW-0229">DNA integration</keyword>
<dbReference type="Gene3D" id="1.10.443.10">
    <property type="entry name" value="Intergrase catalytic core"/>
    <property type="match status" value="1"/>
</dbReference>
<dbReference type="InterPro" id="IPR038488">
    <property type="entry name" value="Integrase_DNA-bd_sf"/>
</dbReference>
<reference evidence="8 9" key="2">
    <citation type="submission" date="2019-01" db="EMBL/GenBank/DDBJ databases">
        <authorList>
            <person name="Li Y."/>
        </authorList>
    </citation>
    <scope>NUCLEOTIDE SEQUENCE [LARGE SCALE GENOMIC DNA]</scope>
    <source>
        <strain evidence="8 9">07D10-4-3</strain>
    </source>
</reference>
<dbReference type="RefSeq" id="WP_128233973.1">
    <property type="nucleotide sequence ID" value="NZ_SAUY01000046.1"/>
</dbReference>
<organism evidence="8 9">
    <name type="scientific">Paenirhodobacter populi</name>
    <dbReference type="NCBI Taxonomy" id="2306993"/>
    <lineage>
        <taxon>Bacteria</taxon>
        <taxon>Pseudomonadati</taxon>
        <taxon>Pseudomonadota</taxon>
        <taxon>Alphaproteobacteria</taxon>
        <taxon>Rhodobacterales</taxon>
        <taxon>Rhodobacter group</taxon>
        <taxon>Paenirhodobacter</taxon>
    </lineage>
</organism>
<protein>
    <submittedName>
        <fullName evidence="8">DUF4102 domain-containing protein</fullName>
    </submittedName>
</protein>
<dbReference type="Pfam" id="PF00589">
    <property type="entry name" value="Phage_integrase"/>
    <property type="match status" value="1"/>
</dbReference>
<proteinExistence type="inferred from homology"/>
<evidence type="ECO:0000256" key="2">
    <source>
        <dbReference type="ARBA" id="ARBA00022908"/>
    </source>
</evidence>
<dbReference type="PROSITE" id="PS51898">
    <property type="entry name" value="TYR_RECOMBINASE"/>
    <property type="match status" value="1"/>
</dbReference>
<reference evidence="8 9" key="1">
    <citation type="submission" date="2019-01" db="EMBL/GenBank/DDBJ databases">
        <title>Sinorhodobacter populi sp. nov. isolated from the symptomatic bark tissue of Populus euramericana canker.</title>
        <authorList>
            <person name="Xu G."/>
        </authorList>
    </citation>
    <scope>NUCLEOTIDE SEQUENCE [LARGE SCALE GENOMIC DNA]</scope>
    <source>
        <strain evidence="8 9">07D10-4-3</strain>
    </source>
</reference>
<evidence type="ECO:0000256" key="4">
    <source>
        <dbReference type="ARBA" id="ARBA00023172"/>
    </source>
</evidence>
<comment type="similarity">
    <text evidence="1">Belongs to the 'phage' integrase family.</text>
</comment>
<dbReference type="Gene3D" id="1.10.150.130">
    <property type="match status" value="1"/>
</dbReference>
<dbReference type="Proteomes" id="UP000284451">
    <property type="component" value="Unassembled WGS sequence"/>
</dbReference>
<dbReference type="InterPro" id="IPR010998">
    <property type="entry name" value="Integrase_recombinase_N"/>
</dbReference>
<dbReference type="InterPro" id="IPR011010">
    <property type="entry name" value="DNA_brk_join_enz"/>
</dbReference>
<dbReference type="PANTHER" id="PTHR30629">
    <property type="entry name" value="PROPHAGE INTEGRASE"/>
    <property type="match status" value="1"/>
</dbReference>
<feature type="domain" description="Core-binding (CB)" evidence="7">
    <location>
        <begin position="89"/>
        <end position="169"/>
    </location>
</feature>
<dbReference type="InterPro" id="IPR002104">
    <property type="entry name" value="Integrase_catalytic"/>
</dbReference>
<dbReference type="GO" id="GO:0003677">
    <property type="term" value="F:DNA binding"/>
    <property type="evidence" value="ECO:0007669"/>
    <property type="project" value="UniProtKB-UniRule"/>
</dbReference>
<dbReference type="SUPFAM" id="SSF56349">
    <property type="entry name" value="DNA breaking-rejoining enzymes"/>
    <property type="match status" value="1"/>
</dbReference>
<dbReference type="GO" id="GO:0015074">
    <property type="term" value="P:DNA integration"/>
    <property type="evidence" value="ECO:0007669"/>
    <property type="project" value="UniProtKB-KW"/>
</dbReference>
<dbReference type="GO" id="GO:0006310">
    <property type="term" value="P:DNA recombination"/>
    <property type="evidence" value="ECO:0007669"/>
    <property type="project" value="UniProtKB-KW"/>
</dbReference>
<accession>A0A443K104</accession>